<dbReference type="AlphaFoldDB" id="A0AA38N5C7"/>
<sequence length="251" mass="28062">MSSVWGLSWAPAQPPPVVTMQLLNSLELHSGHSDTQTNQLLNSLLHGSSLPGISSHEQMQMGDAMVVDPSGDFFGDYDHLEEGDFDLGARCGNEDQDKDDLELDDEDEGYQIPSAVAAVAGVFLPRPAMLSRENYLALKKASDEFIQNQSSGARDIKEVMENARHWTELEVFDEKIRDGDKNAEKPWVILSNIFEQQIPQMPEVNCFNVDMEPEVVNELSNAVLQNTTADHERERQERMENGNDAPWVCSS</sequence>
<organism evidence="2 3">
    <name type="scientific">Lentinula guzmanii</name>
    <dbReference type="NCBI Taxonomy" id="2804957"/>
    <lineage>
        <taxon>Eukaryota</taxon>
        <taxon>Fungi</taxon>
        <taxon>Dikarya</taxon>
        <taxon>Basidiomycota</taxon>
        <taxon>Agaricomycotina</taxon>
        <taxon>Agaricomycetes</taxon>
        <taxon>Agaricomycetidae</taxon>
        <taxon>Agaricales</taxon>
        <taxon>Marasmiineae</taxon>
        <taxon>Omphalotaceae</taxon>
        <taxon>Lentinula</taxon>
    </lineage>
</organism>
<reference evidence="2" key="1">
    <citation type="submission" date="2022-08" db="EMBL/GenBank/DDBJ databases">
        <authorList>
            <consortium name="DOE Joint Genome Institute"/>
            <person name="Min B."/>
            <person name="Sierra-Patev S."/>
            <person name="Naranjo-Ortiz M."/>
            <person name="Looney B."/>
            <person name="Konkel Z."/>
            <person name="Slot J.C."/>
            <person name="Sakamoto Y."/>
            <person name="Steenwyk J.L."/>
            <person name="Rokas A."/>
            <person name="Carro J."/>
            <person name="Camarero S."/>
            <person name="Ferreira P."/>
            <person name="Molpeceres G."/>
            <person name="Ruiz-duenas F.J."/>
            <person name="Serrano A."/>
            <person name="Henrissat B."/>
            <person name="Drula E."/>
            <person name="Hughes K.W."/>
            <person name="Mata J.L."/>
            <person name="Ishikawa N.K."/>
            <person name="Vargas-Isla R."/>
            <person name="Ushijima S."/>
            <person name="Smith C.A."/>
            <person name="Ahrendt S."/>
            <person name="Andreopoulos W."/>
            <person name="He G."/>
            <person name="LaButti K."/>
            <person name="Lipzen A."/>
            <person name="Ng V."/>
            <person name="Riley R."/>
            <person name="Sandor L."/>
            <person name="Barry K."/>
            <person name="Martinez A.T."/>
            <person name="Xiao Y."/>
            <person name="Gibbons J.G."/>
            <person name="Terashima K."/>
            <person name="Hibbett D.S."/>
            <person name="Grigoriev I.V."/>
        </authorList>
    </citation>
    <scope>NUCLEOTIDE SEQUENCE</scope>
    <source>
        <strain evidence="2">ET3784</strain>
    </source>
</reference>
<dbReference type="EMBL" id="JANVFO010000004">
    <property type="protein sequence ID" value="KAJ3736757.1"/>
    <property type="molecule type" value="Genomic_DNA"/>
</dbReference>
<protein>
    <submittedName>
        <fullName evidence="2">Uncharacterized protein</fullName>
    </submittedName>
</protein>
<gene>
    <name evidence="2" type="ORF">DFJ43DRAFT_1036061</name>
</gene>
<reference evidence="2" key="2">
    <citation type="journal article" date="2023" name="Proc. Natl. Acad. Sci. U.S.A.">
        <title>A global phylogenomic analysis of the shiitake genus Lentinula.</title>
        <authorList>
            <person name="Sierra-Patev S."/>
            <person name="Min B."/>
            <person name="Naranjo-Ortiz M."/>
            <person name="Looney B."/>
            <person name="Konkel Z."/>
            <person name="Slot J.C."/>
            <person name="Sakamoto Y."/>
            <person name="Steenwyk J.L."/>
            <person name="Rokas A."/>
            <person name="Carro J."/>
            <person name="Camarero S."/>
            <person name="Ferreira P."/>
            <person name="Molpeceres G."/>
            <person name="Ruiz-Duenas F.J."/>
            <person name="Serrano A."/>
            <person name="Henrissat B."/>
            <person name="Drula E."/>
            <person name="Hughes K.W."/>
            <person name="Mata J.L."/>
            <person name="Ishikawa N.K."/>
            <person name="Vargas-Isla R."/>
            <person name="Ushijima S."/>
            <person name="Smith C.A."/>
            <person name="Donoghue J."/>
            <person name="Ahrendt S."/>
            <person name="Andreopoulos W."/>
            <person name="He G."/>
            <person name="LaButti K."/>
            <person name="Lipzen A."/>
            <person name="Ng V."/>
            <person name="Riley R."/>
            <person name="Sandor L."/>
            <person name="Barry K."/>
            <person name="Martinez A.T."/>
            <person name="Xiao Y."/>
            <person name="Gibbons J.G."/>
            <person name="Terashima K."/>
            <person name="Grigoriev I.V."/>
            <person name="Hibbett D."/>
        </authorList>
    </citation>
    <scope>NUCLEOTIDE SEQUENCE</scope>
    <source>
        <strain evidence="2">ET3784</strain>
    </source>
</reference>
<evidence type="ECO:0000313" key="2">
    <source>
        <dbReference type="EMBL" id="KAJ3736757.1"/>
    </source>
</evidence>
<proteinExistence type="predicted"/>
<name>A0AA38N5C7_9AGAR</name>
<evidence type="ECO:0000256" key="1">
    <source>
        <dbReference type="SAM" id="MobiDB-lite"/>
    </source>
</evidence>
<dbReference type="Proteomes" id="UP001176059">
    <property type="component" value="Unassembled WGS sequence"/>
</dbReference>
<keyword evidence="3" id="KW-1185">Reference proteome</keyword>
<feature type="region of interest" description="Disordered" evidence="1">
    <location>
        <begin position="228"/>
        <end position="251"/>
    </location>
</feature>
<comment type="caution">
    <text evidence="2">The sequence shown here is derived from an EMBL/GenBank/DDBJ whole genome shotgun (WGS) entry which is preliminary data.</text>
</comment>
<accession>A0AA38N5C7</accession>
<feature type="compositionally biased region" description="Basic and acidic residues" evidence="1">
    <location>
        <begin position="229"/>
        <end position="241"/>
    </location>
</feature>
<evidence type="ECO:0000313" key="3">
    <source>
        <dbReference type="Proteomes" id="UP001176059"/>
    </source>
</evidence>